<evidence type="ECO:0000259" key="2">
    <source>
        <dbReference type="Pfam" id="PF20516"/>
    </source>
</evidence>
<feature type="domain" description="PD-(D/E)XK nuclease-like" evidence="2">
    <location>
        <begin position="122"/>
        <end position="341"/>
    </location>
</feature>
<dbReference type="Proteomes" id="UP001276659">
    <property type="component" value="Unassembled WGS sequence"/>
</dbReference>
<sequence>MDLDYQDHEATPRSRKRNRKGGYRPASLSEATSSIQFSQPESPARSNSPVKDLLNELRSAKPTIDYQQLDGVNLPATVRELIQKLNTDFGQAYVPLGLKAKLEEAATSAQFAKESIYNRNNTLVEVGSLWEEVMEIYDEARCCKVYSRDEGAWSSKVVQPLMTLALDKKSIFQWENITTQGFDRCFLPRTNYLPISKKADLAWTFSRKHPEVAPLYQRLSLAGQGTSLSHLMDPYTSKLAVYNGFEIKKTAGSEDESLAQLAIFLACLLRNMKDLRRRAQRKGGNTLVREGRAKATTPLDDSGSGPAAQENRDNEHIEVLPVLGWTIVGHHWSTYIAWSSPEDGENVVSFFTWSHFHITKSR</sequence>
<protein>
    <recommendedName>
        <fullName evidence="2">PD-(D/E)XK nuclease-like domain-containing protein</fullName>
    </recommendedName>
</protein>
<reference evidence="3" key="1">
    <citation type="submission" date="2022-11" db="EMBL/GenBank/DDBJ databases">
        <title>Chromosomal genome sequence assembly and mating type (MAT) locus characterization of the leprose asexual lichenized fungus Lepraria neglecta (Nyl.) Erichsen.</title>
        <authorList>
            <person name="Allen J.L."/>
            <person name="Pfeffer B."/>
        </authorList>
    </citation>
    <scope>NUCLEOTIDE SEQUENCE</scope>
    <source>
        <strain evidence="3">Allen 5258</strain>
    </source>
</reference>
<name>A0AAE0DJX4_9LECA</name>
<proteinExistence type="predicted"/>
<feature type="region of interest" description="Disordered" evidence="1">
    <location>
        <begin position="280"/>
        <end position="313"/>
    </location>
</feature>
<keyword evidence="4" id="KW-1185">Reference proteome</keyword>
<evidence type="ECO:0000313" key="3">
    <source>
        <dbReference type="EMBL" id="KAK3172316.1"/>
    </source>
</evidence>
<feature type="compositionally biased region" description="Polar residues" evidence="1">
    <location>
        <begin position="29"/>
        <end position="49"/>
    </location>
</feature>
<evidence type="ECO:0000313" key="4">
    <source>
        <dbReference type="Proteomes" id="UP001276659"/>
    </source>
</evidence>
<organism evidence="3 4">
    <name type="scientific">Lepraria neglecta</name>
    <dbReference type="NCBI Taxonomy" id="209136"/>
    <lineage>
        <taxon>Eukaryota</taxon>
        <taxon>Fungi</taxon>
        <taxon>Dikarya</taxon>
        <taxon>Ascomycota</taxon>
        <taxon>Pezizomycotina</taxon>
        <taxon>Lecanoromycetes</taxon>
        <taxon>OSLEUM clade</taxon>
        <taxon>Lecanoromycetidae</taxon>
        <taxon>Lecanorales</taxon>
        <taxon>Lecanorineae</taxon>
        <taxon>Stereocaulaceae</taxon>
        <taxon>Lepraria</taxon>
    </lineage>
</organism>
<feature type="compositionally biased region" description="Basic residues" evidence="1">
    <location>
        <begin position="13"/>
        <end position="22"/>
    </location>
</feature>
<dbReference type="AlphaFoldDB" id="A0AAE0DJX4"/>
<dbReference type="InterPro" id="IPR046797">
    <property type="entry name" value="PDDEXK_12"/>
</dbReference>
<accession>A0AAE0DJX4</accession>
<evidence type="ECO:0000256" key="1">
    <source>
        <dbReference type="SAM" id="MobiDB-lite"/>
    </source>
</evidence>
<dbReference type="Pfam" id="PF20516">
    <property type="entry name" value="PDDEXK_12"/>
    <property type="match status" value="1"/>
</dbReference>
<gene>
    <name evidence="3" type="ORF">OEA41_005637</name>
</gene>
<dbReference type="EMBL" id="JASNWA010000007">
    <property type="protein sequence ID" value="KAK3172316.1"/>
    <property type="molecule type" value="Genomic_DNA"/>
</dbReference>
<feature type="compositionally biased region" description="Basic and acidic residues" evidence="1">
    <location>
        <begin position="1"/>
        <end position="12"/>
    </location>
</feature>
<feature type="region of interest" description="Disordered" evidence="1">
    <location>
        <begin position="1"/>
        <end position="49"/>
    </location>
</feature>
<comment type="caution">
    <text evidence="3">The sequence shown here is derived from an EMBL/GenBank/DDBJ whole genome shotgun (WGS) entry which is preliminary data.</text>
</comment>